<evidence type="ECO:0000256" key="3">
    <source>
        <dbReference type="ARBA" id="ARBA00022729"/>
    </source>
</evidence>
<keyword evidence="7" id="KW-1185">Reference proteome</keyword>
<dbReference type="PANTHER" id="PTHR11010:SF117">
    <property type="entry name" value="SERINE PROTEASE 16"/>
    <property type="match status" value="1"/>
</dbReference>
<dbReference type="AlphaFoldDB" id="A0AAV2RR88"/>
<evidence type="ECO:0000256" key="1">
    <source>
        <dbReference type="ARBA" id="ARBA00011079"/>
    </source>
</evidence>
<dbReference type="Gene3D" id="3.40.50.1820">
    <property type="entry name" value="alpha/beta hydrolase"/>
    <property type="match status" value="1"/>
</dbReference>
<dbReference type="GO" id="GO:0006508">
    <property type="term" value="P:proteolysis"/>
    <property type="evidence" value="ECO:0007669"/>
    <property type="project" value="UniProtKB-KW"/>
</dbReference>
<comment type="similarity">
    <text evidence="1">Belongs to the peptidase S28 family.</text>
</comment>
<keyword evidence="2" id="KW-0645">Protease</keyword>
<evidence type="ECO:0000313" key="6">
    <source>
        <dbReference type="EMBL" id="CAL4135628.1"/>
    </source>
</evidence>
<evidence type="ECO:0000256" key="4">
    <source>
        <dbReference type="ARBA" id="ARBA00022801"/>
    </source>
</evidence>
<evidence type="ECO:0008006" key="8">
    <source>
        <dbReference type="Google" id="ProtNLM"/>
    </source>
</evidence>
<dbReference type="Pfam" id="PF05577">
    <property type="entry name" value="Peptidase_S28"/>
    <property type="match status" value="1"/>
</dbReference>
<comment type="caution">
    <text evidence="6">The sequence shown here is derived from an EMBL/GenBank/DDBJ whole genome shotgun (WGS) entry which is preliminary data.</text>
</comment>
<keyword evidence="4" id="KW-0378">Hydrolase</keyword>
<dbReference type="GO" id="GO:0070008">
    <property type="term" value="F:serine-type exopeptidase activity"/>
    <property type="evidence" value="ECO:0007669"/>
    <property type="project" value="InterPro"/>
</dbReference>
<dbReference type="InterPro" id="IPR029058">
    <property type="entry name" value="AB_hydrolase_fold"/>
</dbReference>
<dbReference type="EMBL" id="CAXKWB010029502">
    <property type="protein sequence ID" value="CAL4135628.1"/>
    <property type="molecule type" value="Genomic_DNA"/>
</dbReference>
<name>A0AAV2RR88_MEGNR</name>
<dbReference type="PANTHER" id="PTHR11010">
    <property type="entry name" value="PROTEASE S28 PRO-X CARBOXYPEPTIDASE-RELATED"/>
    <property type="match status" value="1"/>
</dbReference>
<feature type="non-terminal residue" evidence="6">
    <location>
        <position position="1"/>
    </location>
</feature>
<gene>
    <name evidence="6" type="ORF">MNOR_LOCUS27687</name>
</gene>
<evidence type="ECO:0000313" key="7">
    <source>
        <dbReference type="Proteomes" id="UP001497623"/>
    </source>
</evidence>
<dbReference type="InterPro" id="IPR008758">
    <property type="entry name" value="Peptidase_S28"/>
</dbReference>
<evidence type="ECO:0000256" key="2">
    <source>
        <dbReference type="ARBA" id="ARBA00022670"/>
    </source>
</evidence>
<accession>A0AAV2RR88</accession>
<keyword evidence="3" id="KW-0732">Signal</keyword>
<protein>
    <recommendedName>
        <fullName evidence="8">Serine protease K12H4.7</fullName>
    </recommendedName>
</protein>
<organism evidence="6 7">
    <name type="scientific">Meganyctiphanes norvegica</name>
    <name type="common">Northern krill</name>
    <name type="synonym">Thysanopoda norvegica</name>
    <dbReference type="NCBI Taxonomy" id="48144"/>
    <lineage>
        <taxon>Eukaryota</taxon>
        <taxon>Metazoa</taxon>
        <taxon>Ecdysozoa</taxon>
        <taxon>Arthropoda</taxon>
        <taxon>Crustacea</taxon>
        <taxon>Multicrustacea</taxon>
        <taxon>Malacostraca</taxon>
        <taxon>Eumalacostraca</taxon>
        <taxon>Eucarida</taxon>
        <taxon>Euphausiacea</taxon>
        <taxon>Euphausiidae</taxon>
        <taxon>Meganyctiphanes</taxon>
    </lineage>
</organism>
<evidence type="ECO:0000256" key="5">
    <source>
        <dbReference type="ARBA" id="ARBA00023180"/>
    </source>
</evidence>
<dbReference type="Proteomes" id="UP001497623">
    <property type="component" value="Unassembled WGS sequence"/>
</dbReference>
<dbReference type="GO" id="GO:0008239">
    <property type="term" value="F:dipeptidyl-peptidase activity"/>
    <property type="evidence" value="ECO:0007669"/>
    <property type="project" value="TreeGrafter"/>
</dbReference>
<proteinExistence type="inferred from homology"/>
<sequence length="138" mass="15500">GRTWTYQTCTEFGFYQSSDSSKQPFGDGFPLKFWTQQCEDIFGPEYTVDMLTAGVRRTNSMYGGRNLKVTRVVFPNGSVDPWHALGVIQNLSDDATAIFINGTAHCANMYPASANDLPQLKEAREKVFSIITNWLSQE</sequence>
<keyword evidence="5" id="KW-0325">Glycoprotein</keyword>
<reference evidence="6 7" key="1">
    <citation type="submission" date="2024-05" db="EMBL/GenBank/DDBJ databases">
        <authorList>
            <person name="Wallberg A."/>
        </authorList>
    </citation>
    <scope>NUCLEOTIDE SEQUENCE [LARGE SCALE GENOMIC DNA]</scope>
</reference>